<comment type="subcellular location">
    <subcellularLocation>
        <location evidence="1">Cell membrane</location>
        <topology evidence="1">Multi-pass membrane protein</topology>
    </subcellularLocation>
</comment>
<organism evidence="8 9">
    <name type="scientific">Candidatus Syntropharchaeum caldarium</name>
    <dbReference type="NCBI Taxonomy" id="1838285"/>
    <lineage>
        <taxon>Archaea</taxon>
        <taxon>Methanobacteriati</taxon>
        <taxon>Methanobacteriota</taxon>
        <taxon>Stenosarchaea group</taxon>
        <taxon>Methanomicrobia</taxon>
        <taxon>Methanosarcinales</taxon>
        <taxon>ANME-2 cluster</taxon>
        <taxon>Candidatus Syntropharchaeum</taxon>
    </lineage>
</organism>
<feature type="transmembrane region" description="Helical" evidence="6">
    <location>
        <begin position="374"/>
        <end position="392"/>
    </location>
</feature>
<dbReference type="GO" id="GO:0005886">
    <property type="term" value="C:plasma membrane"/>
    <property type="evidence" value="ECO:0007669"/>
    <property type="project" value="UniProtKB-SubCell"/>
</dbReference>
<evidence type="ECO:0000256" key="1">
    <source>
        <dbReference type="ARBA" id="ARBA00004651"/>
    </source>
</evidence>
<feature type="domain" description="Type II secretion system protein GspF" evidence="7">
    <location>
        <begin position="437"/>
        <end position="562"/>
    </location>
</feature>
<feature type="transmembrane region" description="Helical" evidence="6">
    <location>
        <begin position="47"/>
        <end position="75"/>
    </location>
</feature>
<feature type="transmembrane region" description="Helical" evidence="6">
    <location>
        <begin position="96"/>
        <end position="115"/>
    </location>
</feature>
<dbReference type="PANTHER" id="PTHR35402">
    <property type="entry name" value="INTEGRAL MEMBRANE PROTEIN-RELATED"/>
    <property type="match status" value="1"/>
</dbReference>
<feature type="domain" description="Type II secretion system protein GspF" evidence="7">
    <location>
        <begin position="143"/>
        <end position="269"/>
    </location>
</feature>
<keyword evidence="5 6" id="KW-0472">Membrane</keyword>
<evidence type="ECO:0000313" key="9">
    <source>
        <dbReference type="Proteomes" id="UP000186940"/>
    </source>
</evidence>
<feature type="transmembrane region" description="Helical" evidence="6">
    <location>
        <begin position="542"/>
        <end position="570"/>
    </location>
</feature>
<evidence type="ECO:0000256" key="4">
    <source>
        <dbReference type="ARBA" id="ARBA00022989"/>
    </source>
</evidence>
<dbReference type="Proteomes" id="UP000186940">
    <property type="component" value="Unassembled WGS sequence"/>
</dbReference>
<dbReference type="InterPro" id="IPR056569">
    <property type="entry name" value="ArlJ-like"/>
</dbReference>
<evidence type="ECO:0000313" key="8">
    <source>
        <dbReference type="EMBL" id="OFV67251.1"/>
    </source>
</evidence>
<sequence>MNLIDKIGYRLFGKWVLRKKLYYIGLQKKLRQSQIHQPFDQYVASAIIYSLISAVIGGILGYLFAPTLLAMIEFYAPILNIHLSGSFRWLAPQRDLLVTLITSTMLFLIFWQVTYRLILFYPTLLLSLRKDEINLILPHAASFMYALSKGGMNLLDVFRSLASHKGIYHAASEEAAQIVRDVDYLGCDLVTALHNASKTSPSERFRSFVENMTSVIESGGDITEYLGKEAKNYQENAVEEQKSFLEMLELIAESYVTLFVAGPIFFIVVIVLMGMMGSVYVNLLYLVIYAVIPIGSIAFIVLLDSISRSVNERRGEIIKTRRRIDVFRDVEEIETDPEDEAELFKAFKWYERLEKPASLLKHPLHAFLEKPVRVLYFSFPLSVILLFFTLRQLESFTPAAIDDYILLALFVALLPFTIVYEARERIVKAIERAVPDFLSSLSSVSGAGLTLKRAIETVLRTDLGVLTSEIRKIKGDMEWGSSTQDALYKFEERLKIGAISRAVTLIVKASEVSGDIREVLSIAAKDAATTERLRENRYSNTVIYLIIIYIAFGVFLGILYVISAVFLPLMPSSESIPLQNAAGSYINAEAYKLLFFHAVLIQGFFSGLIAGKIGEGSLLSGIKHGLIMIAIGYTLFTLFL</sequence>
<dbReference type="InterPro" id="IPR018076">
    <property type="entry name" value="T2SS_GspF_dom"/>
</dbReference>
<keyword evidence="4 6" id="KW-1133">Transmembrane helix</keyword>
<keyword evidence="2" id="KW-1003">Cell membrane</keyword>
<dbReference type="EMBL" id="LYOS01000005">
    <property type="protein sequence ID" value="OFV67251.1"/>
    <property type="molecule type" value="Genomic_DNA"/>
</dbReference>
<dbReference type="Gene3D" id="1.20.81.30">
    <property type="entry name" value="Type II secretion system (T2SS), domain F"/>
    <property type="match status" value="1"/>
</dbReference>
<keyword evidence="3 6" id="KW-0812">Transmembrane</keyword>
<feature type="transmembrane region" description="Helical" evidence="6">
    <location>
        <begin position="590"/>
        <end position="610"/>
    </location>
</feature>
<protein>
    <submittedName>
        <fullName evidence="8">Type IV pilus biogenesis complex membrane subunit</fullName>
    </submittedName>
</protein>
<reference evidence="8" key="1">
    <citation type="submission" date="2016-05" db="EMBL/GenBank/DDBJ databases">
        <title>Microbial consortia oxidize butane by reversing methanogenesis.</title>
        <authorList>
            <person name="Laso-Perez R."/>
            <person name="Richter M."/>
            <person name="Wegener G."/>
            <person name="Musat F."/>
        </authorList>
    </citation>
    <scope>NUCLEOTIDE SEQUENCE [LARGE SCALE GENOMIC DNA]</scope>
    <source>
        <strain evidence="8">BOX2</strain>
    </source>
</reference>
<dbReference type="InterPro" id="IPR042094">
    <property type="entry name" value="T2SS_GspF_sf"/>
</dbReference>
<accession>A0A1F2P966</accession>
<keyword evidence="9" id="KW-1185">Reference proteome</keyword>
<dbReference type="STRING" id="1838285.SCAL_001520"/>
<evidence type="ECO:0000256" key="5">
    <source>
        <dbReference type="ARBA" id="ARBA00023136"/>
    </source>
</evidence>
<dbReference type="PANTHER" id="PTHR35402:SF1">
    <property type="entry name" value="TYPE II SECRETION SYSTEM PROTEIN GSPF DOMAIN-CONTAINING PROTEIN"/>
    <property type="match status" value="1"/>
</dbReference>
<proteinExistence type="predicted"/>
<dbReference type="Pfam" id="PF00482">
    <property type="entry name" value="T2SSF"/>
    <property type="match status" value="2"/>
</dbReference>
<dbReference type="AlphaFoldDB" id="A0A1F2P966"/>
<gene>
    <name evidence="8" type="ORF">SCAL_001520</name>
</gene>
<feature type="transmembrane region" description="Helical" evidence="6">
    <location>
        <begin position="283"/>
        <end position="303"/>
    </location>
</feature>
<evidence type="ECO:0000259" key="7">
    <source>
        <dbReference type="Pfam" id="PF00482"/>
    </source>
</evidence>
<name>A0A1F2P966_9EURY</name>
<feature type="transmembrane region" description="Helical" evidence="6">
    <location>
        <begin position="404"/>
        <end position="422"/>
    </location>
</feature>
<evidence type="ECO:0000256" key="3">
    <source>
        <dbReference type="ARBA" id="ARBA00022692"/>
    </source>
</evidence>
<feature type="transmembrane region" description="Helical" evidence="6">
    <location>
        <begin position="255"/>
        <end position="277"/>
    </location>
</feature>
<evidence type="ECO:0000256" key="2">
    <source>
        <dbReference type="ARBA" id="ARBA00022475"/>
    </source>
</evidence>
<comment type="caution">
    <text evidence="8">The sequence shown here is derived from an EMBL/GenBank/DDBJ whole genome shotgun (WGS) entry which is preliminary data.</text>
</comment>
<feature type="transmembrane region" description="Helical" evidence="6">
    <location>
        <begin position="622"/>
        <end position="639"/>
    </location>
</feature>
<evidence type="ECO:0000256" key="6">
    <source>
        <dbReference type="SAM" id="Phobius"/>
    </source>
</evidence>